<evidence type="ECO:0000313" key="1">
    <source>
        <dbReference type="EMBL" id="KAF2464289.1"/>
    </source>
</evidence>
<protein>
    <submittedName>
        <fullName evidence="1">NAD(P)-binding protein</fullName>
    </submittedName>
</protein>
<keyword evidence="2" id="KW-1185">Reference proteome</keyword>
<gene>
    <name evidence="1" type="ORF">BDR25DRAFT_152974</name>
</gene>
<proteinExistence type="predicted"/>
<reference evidence="1" key="1">
    <citation type="journal article" date="2020" name="Stud. Mycol.">
        <title>101 Dothideomycetes genomes: a test case for predicting lifestyles and emergence of pathogens.</title>
        <authorList>
            <person name="Haridas S."/>
            <person name="Albert R."/>
            <person name="Binder M."/>
            <person name="Bloem J."/>
            <person name="Labutti K."/>
            <person name="Salamov A."/>
            <person name="Andreopoulos B."/>
            <person name="Baker S."/>
            <person name="Barry K."/>
            <person name="Bills G."/>
            <person name="Bluhm B."/>
            <person name="Cannon C."/>
            <person name="Castanera R."/>
            <person name="Culley D."/>
            <person name="Daum C."/>
            <person name="Ezra D."/>
            <person name="Gonzalez J."/>
            <person name="Henrissat B."/>
            <person name="Kuo A."/>
            <person name="Liang C."/>
            <person name="Lipzen A."/>
            <person name="Lutzoni F."/>
            <person name="Magnuson J."/>
            <person name="Mondo S."/>
            <person name="Nolan M."/>
            <person name="Ohm R."/>
            <person name="Pangilinan J."/>
            <person name="Park H.-J."/>
            <person name="Ramirez L."/>
            <person name="Alfaro M."/>
            <person name="Sun H."/>
            <person name="Tritt A."/>
            <person name="Yoshinaga Y."/>
            <person name="Zwiers L.-H."/>
            <person name="Turgeon B."/>
            <person name="Goodwin S."/>
            <person name="Spatafora J."/>
            <person name="Crous P."/>
            <person name="Grigoriev I."/>
        </authorList>
    </citation>
    <scope>NUCLEOTIDE SEQUENCE</scope>
    <source>
        <strain evidence="1">ATCC 200398</strain>
    </source>
</reference>
<evidence type="ECO:0000313" key="2">
    <source>
        <dbReference type="Proteomes" id="UP000799755"/>
    </source>
</evidence>
<dbReference type="Proteomes" id="UP000799755">
    <property type="component" value="Unassembled WGS sequence"/>
</dbReference>
<comment type="caution">
    <text evidence="1">The sequence shown here is derived from an EMBL/GenBank/DDBJ whole genome shotgun (WGS) entry which is preliminary data.</text>
</comment>
<accession>A0ACB6QBI1</accession>
<organism evidence="1 2">
    <name type="scientific">Lindgomyces ingoldianus</name>
    <dbReference type="NCBI Taxonomy" id="673940"/>
    <lineage>
        <taxon>Eukaryota</taxon>
        <taxon>Fungi</taxon>
        <taxon>Dikarya</taxon>
        <taxon>Ascomycota</taxon>
        <taxon>Pezizomycotina</taxon>
        <taxon>Dothideomycetes</taxon>
        <taxon>Pleosporomycetidae</taxon>
        <taxon>Pleosporales</taxon>
        <taxon>Lindgomycetaceae</taxon>
        <taxon>Lindgomyces</taxon>
    </lineage>
</organism>
<feature type="non-terminal residue" evidence="1">
    <location>
        <position position="294"/>
    </location>
</feature>
<dbReference type="EMBL" id="MU003538">
    <property type="protein sequence ID" value="KAF2464289.1"/>
    <property type="molecule type" value="Genomic_DNA"/>
</dbReference>
<sequence length="294" mass="31765">MAPTRVGIIGLSANPSGSGWAKTAHLPYLKANPNFEVIGVLNSSLASSQAAIDTFQLSAAKPFADVDSMASDPDIDLVVICVEVKMHYTIAKTILEHGKNLFCEWPLGQNSDDAIQLAKLAKQKGVQTFVDLESRLSPVSVKLRELIGSGQIGKVTSTDVIGTLGPPPKVWGERVAFYLDVKSGQSPLNTRFAHFIDAFCYSVGEFESFQSLLATHQKEVKLYNVPMSQLAEAAMDPRIPYKTVERTSPDEILLQGKLTNGALAAIHLRSGENDADGNLLRWIITGADGLIEVT</sequence>
<name>A0ACB6QBI1_9PLEO</name>